<organism evidence="2 3">
    <name type="scientific">Mycena metata</name>
    <dbReference type="NCBI Taxonomy" id="1033252"/>
    <lineage>
        <taxon>Eukaryota</taxon>
        <taxon>Fungi</taxon>
        <taxon>Dikarya</taxon>
        <taxon>Basidiomycota</taxon>
        <taxon>Agaricomycotina</taxon>
        <taxon>Agaricomycetes</taxon>
        <taxon>Agaricomycetidae</taxon>
        <taxon>Agaricales</taxon>
        <taxon>Marasmiineae</taxon>
        <taxon>Mycenaceae</taxon>
        <taxon>Mycena</taxon>
    </lineage>
</organism>
<proteinExistence type="predicted"/>
<protein>
    <recommendedName>
        <fullName evidence="4">F-box domain-containing protein</fullName>
    </recommendedName>
</protein>
<dbReference type="Gene3D" id="3.80.10.10">
    <property type="entry name" value="Ribonuclease Inhibitor"/>
    <property type="match status" value="1"/>
</dbReference>
<reference evidence="2" key="1">
    <citation type="submission" date="2023-03" db="EMBL/GenBank/DDBJ databases">
        <title>Massive genome expansion in bonnet fungi (Mycena s.s.) driven by repeated elements and novel gene families across ecological guilds.</title>
        <authorList>
            <consortium name="Lawrence Berkeley National Laboratory"/>
            <person name="Harder C.B."/>
            <person name="Miyauchi S."/>
            <person name="Viragh M."/>
            <person name="Kuo A."/>
            <person name="Thoen E."/>
            <person name="Andreopoulos B."/>
            <person name="Lu D."/>
            <person name="Skrede I."/>
            <person name="Drula E."/>
            <person name="Henrissat B."/>
            <person name="Morin E."/>
            <person name="Kohler A."/>
            <person name="Barry K."/>
            <person name="LaButti K."/>
            <person name="Morin E."/>
            <person name="Salamov A."/>
            <person name="Lipzen A."/>
            <person name="Mereny Z."/>
            <person name="Hegedus B."/>
            <person name="Baldrian P."/>
            <person name="Stursova M."/>
            <person name="Weitz H."/>
            <person name="Taylor A."/>
            <person name="Grigoriev I.V."/>
            <person name="Nagy L.G."/>
            <person name="Martin F."/>
            <person name="Kauserud H."/>
        </authorList>
    </citation>
    <scope>NUCLEOTIDE SEQUENCE</scope>
    <source>
        <strain evidence="2">CBHHK182m</strain>
    </source>
</reference>
<comment type="caution">
    <text evidence="2">The sequence shown here is derived from an EMBL/GenBank/DDBJ whole genome shotgun (WGS) entry which is preliminary data.</text>
</comment>
<evidence type="ECO:0000313" key="2">
    <source>
        <dbReference type="EMBL" id="KAJ7762648.1"/>
    </source>
</evidence>
<evidence type="ECO:0000313" key="3">
    <source>
        <dbReference type="Proteomes" id="UP001215598"/>
    </source>
</evidence>
<dbReference type="SUPFAM" id="SSF52047">
    <property type="entry name" value="RNI-like"/>
    <property type="match status" value="1"/>
</dbReference>
<evidence type="ECO:0000256" key="1">
    <source>
        <dbReference type="SAM" id="MobiDB-lite"/>
    </source>
</evidence>
<accession>A0AAD7JDL3</accession>
<dbReference type="InterPro" id="IPR032675">
    <property type="entry name" value="LRR_dom_sf"/>
</dbReference>
<sequence>MDFLPTDEEHDWGATLDFETPPSPAESDTIPTDDDTVQEESEMIHYPVLTLPVELTSEIFCWTLAPPWPEVAGTPLEGPLCLGQICRLWREIALSTPALWTSLHLPIRRRIPESYLSRIRTVLSRTASQPLTISITAQYRVQGDSEALRLRAIGELLNVLAPHSRTWAEIKFEAPPDPINTLHSIHHQLSQLTSLALLLEFTLADGTLGTMFNDAPMLRSVHLSRFGSQKLALPWSQLTSLRIDHCRLDQFAEAISWTPNLVELIVGDIPEGRPPPHIPALAHLKLLIFGVTLPYLQPTILSLLDARLQKLKIGAYDLSPPSPTMLHPAAVEELSIDLHTYGVTSTSIESLTPMSSVHTLKIAVHDLGEFSLHSLMSRLAQDTMFLPALESLTFIFLEQSSIEDGCPIDTDTLSDMLCARWNHGLRRFELLSRHSLPALDQRLVNVIAQGMHIRLQTLPGLEVDFSRAEF</sequence>
<feature type="region of interest" description="Disordered" evidence="1">
    <location>
        <begin position="1"/>
        <end position="33"/>
    </location>
</feature>
<name>A0AAD7JDL3_9AGAR</name>
<dbReference type="EMBL" id="JARKIB010000032">
    <property type="protein sequence ID" value="KAJ7762648.1"/>
    <property type="molecule type" value="Genomic_DNA"/>
</dbReference>
<evidence type="ECO:0008006" key="4">
    <source>
        <dbReference type="Google" id="ProtNLM"/>
    </source>
</evidence>
<gene>
    <name evidence="2" type="ORF">B0H16DRAFT_518433</name>
</gene>
<keyword evidence="3" id="KW-1185">Reference proteome</keyword>
<dbReference type="AlphaFoldDB" id="A0AAD7JDL3"/>
<feature type="compositionally biased region" description="Acidic residues" evidence="1">
    <location>
        <begin position="1"/>
        <end position="10"/>
    </location>
</feature>
<dbReference type="Proteomes" id="UP001215598">
    <property type="component" value="Unassembled WGS sequence"/>
</dbReference>